<dbReference type="SUPFAM" id="SSF52266">
    <property type="entry name" value="SGNH hydrolase"/>
    <property type="match status" value="1"/>
</dbReference>
<feature type="domain" description="SGNH hydrolase-type esterase" evidence="1">
    <location>
        <begin position="63"/>
        <end position="255"/>
    </location>
</feature>
<organism evidence="2 3">
    <name type="scientific">Niallia endozanthoxylica</name>
    <dbReference type="NCBI Taxonomy" id="2036016"/>
    <lineage>
        <taxon>Bacteria</taxon>
        <taxon>Bacillati</taxon>
        <taxon>Bacillota</taxon>
        <taxon>Bacilli</taxon>
        <taxon>Bacillales</taxon>
        <taxon>Bacillaceae</taxon>
        <taxon>Niallia</taxon>
    </lineage>
</organism>
<protein>
    <submittedName>
        <fullName evidence="2">SGNH/GDSL hydrolase family protein</fullName>
    </submittedName>
</protein>
<proteinExistence type="predicted"/>
<dbReference type="PANTHER" id="PTHR30383:SF27">
    <property type="entry name" value="SPORE GERMINATION LIPASE LIPC"/>
    <property type="match status" value="1"/>
</dbReference>
<dbReference type="CDD" id="cd04506">
    <property type="entry name" value="SGNH_hydrolase_YpmR_like"/>
    <property type="match status" value="1"/>
</dbReference>
<dbReference type="GO" id="GO:0004622">
    <property type="term" value="F:phosphatidylcholine lysophospholipase activity"/>
    <property type="evidence" value="ECO:0007669"/>
    <property type="project" value="TreeGrafter"/>
</dbReference>
<gene>
    <name evidence="2" type="ORF">F4V44_17085</name>
</gene>
<reference evidence="2 3" key="1">
    <citation type="submission" date="2019-09" db="EMBL/GenBank/DDBJ databases">
        <title>Whole genome sequences of isolates from the Mars Exploration Rovers.</title>
        <authorList>
            <person name="Seuylemezian A."/>
            <person name="Vaishampayan P."/>
        </authorList>
    </citation>
    <scope>NUCLEOTIDE SEQUENCE [LARGE SCALE GENOMIC DNA]</scope>
    <source>
        <strain evidence="2 3">MER_TA_151</strain>
    </source>
</reference>
<dbReference type="Pfam" id="PF13472">
    <property type="entry name" value="Lipase_GDSL_2"/>
    <property type="match status" value="1"/>
</dbReference>
<dbReference type="PANTHER" id="PTHR30383">
    <property type="entry name" value="THIOESTERASE 1/PROTEASE 1/LYSOPHOSPHOLIPASE L1"/>
    <property type="match status" value="1"/>
</dbReference>
<comment type="caution">
    <text evidence="2">The sequence shown here is derived from an EMBL/GenBank/DDBJ whole genome shotgun (WGS) entry which is preliminary data.</text>
</comment>
<dbReference type="Proteomes" id="UP000326671">
    <property type="component" value="Unassembled WGS sequence"/>
</dbReference>
<accession>A0A5J5HQH9</accession>
<dbReference type="AlphaFoldDB" id="A0A5J5HQH9"/>
<keyword evidence="3" id="KW-1185">Reference proteome</keyword>
<sequence>MYFKKAGDGMKKRFIVLFLAVLSVLSYSVFYFITSHVNQAEKVTQLTKAAPIPVQPQDMQIVALGDSLTEGVGDVTEKGGYIPYLQTFLEGEEDIKTVQIDNFGVKGSRSDQLLQKVQTVEVQAAIKESDMVIITIGGNDMMKVVRENITNLTKNDFLMQRELFKENLSSIIEVIRNENDNIHIVLVGLYNPFHKWFPEIKEMNEVVNEWNESSQEILGQYPDTYFVGIMELFENVEEELLYTDYFHPNNRGYEVIAGKVYEELEKDVIEQVVEQKWLVQKQEEFN</sequence>
<dbReference type="InterPro" id="IPR051532">
    <property type="entry name" value="Ester_Hydrolysis_Enzymes"/>
</dbReference>
<dbReference type="Gene3D" id="3.40.50.1110">
    <property type="entry name" value="SGNH hydrolase"/>
    <property type="match status" value="1"/>
</dbReference>
<evidence type="ECO:0000313" key="2">
    <source>
        <dbReference type="EMBL" id="KAA9021697.1"/>
    </source>
</evidence>
<evidence type="ECO:0000313" key="3">
    <source>
        <dbReference type="Proteomes" id="UP000326671"/>
    </source>
</evidence>
<keyword evidence="2" id="KW-0378">Hydrolase</keyword>
<evidence type="ECO:0000259" key="1">
    <source>
        <dbReference type="Pfam" id="PF13472"/>
    </source>
</evidence>
<name>A0A5J5HQH9_9BACI</name>
<dbReference type="EMBL" id="VYKL01000026">
    <property type="protein sequence ID" value="KAA9021697.1"/>
    <property type="molecule type" value="Genomic_DNA"/>
</dbReference>
<dbReference type="InterPro" id="IPR036514">
    <property type="entry name" value="SGNH_hydro_sf"/>
</dbReference>
<dbReference type="OrthoDB" id="252349at2"/>
<dbReference type="InterPro" id="IPR013830">
    <property type="entry name" value="SGNH_hydro"/>
</dbReference>